<keyword evidence="2" id="KW-1185">Reference proteome</keyword>
<dbReference type="EMBL" id="VFPT01000001">
    <property type="protein sequence ID" value="TQM92427.1"/>
    <property type="molecule type" value="Genomic_DNA"/>
</dbReference>
<gene>
    <name evidence="1" type="ORF">BD293_1033</name>
</gene>
<evidence type="ECO:0000313" key="1">
    <source>
        <dbReference type="EMBL" id="TQM92427.1"/>
    </source>
</evidence>
<protein>
    <submittedName>
        <fullName evidence="1">Uncharacterized protein</fullName>
    </submittedName>
</protein>
<sequence>MALPERNLGELKVDGTILLIGLSVYQKQLI</sequence>
<dbReference type="Proteomes" id="UP000320582">
    <property type="component" value="Unassembled WGS sequence"/>
</dbReference>
<evidence type="ECO:0000313" key="2">
    <source>
        <dbReference type="Proteomes" id="UP000320582"/>
    </source>
</evidence>
<organism evidence="1 2">
    <name type="scientific">Roseinatronobacter monicus</name>
    <dbReference type="NCBI Taxonomy" id="393481"/>
    <lineage>
        <taxon>Bacteria</taxon>
        <taxon>Pseudomonadati</taxon>
        <taxon>Pseudomonadota</taxon>
        <taxon>Alphaproteobacteria</taxon>
        <taxon>Rhodobacterales</taxon>
        <taxon>Paracoccaceae</taxon>
        <taxon>Roseinatronobacter</taxon>
    </lineage>
</organism>
<dbReference type="AlphaFoldDB" id="A0A543KBJ5"/>
<reference evidence="1 2" key="1">
    <citation type="submission" date="2019-06" db="EMBL/GenBank/DDBJ databases">
        <title>Genomic Encyclopedia of Archaeal and Bacterial Type Strains, Phase II (KMG-II): from individual species to whole genera.</title>
        <authorList>
            <person name="Goeker M."/>
        </authorList>
    </citation>
    <scope>NUCLEOTIDE SEQUENCE [LARGE SCALE GENOMIC DNA]</scope>
    <source>
        <strain evidence="1 2">DSM 18423</strain>
    </source>
</reference>
<name>A0A543KBJ5_9RHOB</name>
<proteinExistence type="predicted"/>
<accession>A0A543KBJ5</accession>
<comment type="caution">
    <text evidence="1">The sequence shown here is derived from an EMBL/GenBank/DDBJ whole genome shotgun (WGS) entry which is preliminary data.</text>
</comment>